<evidence type="ECO:0000313" key="1">
    <source>
        <dbReference type="EMBL" id="TFK69982.1"/>
    </source>
</evidence>
<accession>A0ACD3AYC9</accession>
<dbReference type="Proteomes" id="UP000308600">
    <property type="component" value="Unassembled WGS sequence"/>
</dbReference>
<organism evidence="1 2">
    <name type="scientific">Pluteus cervinus</name>
    <dbReference type="NCBI Taxonomy" id="181527"/>
    <lineage>
        <taxon>Eukaryota</taxon>
        <taxon>Fungi</taxon>
        <taxon>Dikarya</taxon>
        <taxon>Basidiomycota</taxon>
        <taxon>Agaricomycotina</taxon>
        <taxon>Agaricomycetes</taxon>
        <taxon>Agaricomycetidae</taxon>
        <taxon>Agaricales</taxon>
        <taxon>Pluteineae</taxon>
        <taxon>Pluteaceae</taxon>
        <taxon>Pluteus</taxon>
    </lineage>
</organism>
<proteinExistence type="predicted"/>
<name>A0ACD3AYC9_9AGAR</name>
<evidence type="ECO:0000313" key="2">
    <source>
        <dbReference type="Proteomes" id="UP000308600"/>
    </source>
</evidence>
<keyword evidence="2" id="KW-1185">Reference proteome</keyword>
<dbReference type="EMBL" id="ML208320">
    <property type="protein sequence ID" value="TFK69982.1"/>
    <property type="molecule type" value="Genomic_DNA"/>
</dbReference>
<sequence length="66" mass="7703">MKATRSVLLICDAAVKQILLTLNEKWSFILDDLDDHHVVIKADDEYRVRKELEVELEKNTYSLEGQ</sequence>
<protein>
    <submittedName>
        <fullName evidence="1">Nucleotide excision repair TFIIH subunit</fullName>
    </submittedName>
</protein>
<reference evidence="1 2" key="1">
    <citation type="journal article" date="2019" name="Nat. Ecol. Evol.">
        <title>Megaphylogeny resolves global patterns of mushroom evolution.</title>
        <authorList>
            <person name="Varga T."/>
            <person name="Krizsan K."/>
            <person name="Foldi C."/>
            <person name="Dima B."/>
            <person name="Sanchez-Garcia M."/>
            <person name="Sanchez-Ramirez S."/>
            <person name="Szollosi G.J."/>
            <person name="Szarkandi J.G."/>
            <person name="Papp V."/>
            <person name="Albert L."/>
            <person name="Andreopoulos W."/>
            <person name="Angelini C."/>
            <person name="Antonin V."/>
            <person name="Barry K.W."/>
            <person name="Bougher N.L."/>
            <person name="Buchanan P."/>
            <person name="Buyck B."/>
            <person name="Bense V."/>
            <person name="Catcheside P."/>
            <person name="Chovatia M."/>
            <person name="Cooper J."/>
            <person name="Damon W."/>
            <person name="Desjardin D."/>
            <person name="Finy P."/>
            <person name="Geml J."/>
            <person name="Haridas S."/>
            <person name="Hughes K."/>
            <person name="Justo A."/>
            <person name="Karasinski D."/>
            <person name="Kautmanova I."/>
            <person name="Kiss B."/>
            <person name="Kocsube S."/>
            <person name="Kotiranta H."/>
            <person name="LaButti K.M."/>
            <person name="Lechner B.E."/>
            <person name="Liimatainen K."/>
            <person name="Lipzen A."/>
            <person name="Lukacs Z."/>
            <person name="Mihaltcheva S."/>
            <person name="Morgado L.N."/>
            <person name="Niskanen T."/>
            <person name="Noordeloos M.E."/>
            <person name="Ohm R.A."/>
            <person name="Ortiz-Santana B."/>
            <person name="Ovrebo C."/>
            <person name="Racz N."/>
            <person name="Riley R."/>
            <person name="Savchenko A."/>
            <person name="Shiryaev A."/>
            <person name="Soop K."/>
            <person name="Spirin V."/>
            <person name="Szebenyi C."/>
            <person name="Tomsovsky M."/>
            <person name="Tulloss R.E."/>
            <person name="Uehling J."/>
            <person name="Grigoriev I.V."/>
            <person name="Vagvolgyi C."/>
            <person name="Papp T."/>
            <person name="Martin F.M."/>
            <person name="Miettinen O."/>
            <person name="Hibbett D.S."/>
            <person name="Nagy L.G."/>
        </authorList>
    </citation>
    <scope>NUCLEOTIDE SEQUENCE [LARGE SCALE GENOMIC DNA]</scope>
    <source>
        <strain evidence="1 2">NL-1719</strain>
    </source>
</reference>
<gene>
    <name evidence="1" type="ORF">BDN72DRAFT_795850</name>
</gene>